<name>A3ZUF3_9BACT</name>
<organism evidence="2 3">
    <name type="scientific">Blastopirellula marina DSM 3645</name>
    <dbReference type="NCBI Taxonomy" id="314230"/>
    <lineage>
        <taxon>Bacteria</taxon>
        <taxon>Pseudomonadati</taxon>
        <taxon>Planctomycetota</taxon>
        <taxon>Planctomycetia</taxon>
        <taxon>Pirellulales</taxon>
        <taxon>Pirellulaceae</taxon>
        <taxon>Blastopirellula</taxon>
    </lineage>
</organism>
<proteinExistence type="predicted"/>
<evidence type="ECO:0000313" key="3">
    <source>
        <dbReference type="Proteomes" id="UP000004358"/>
    </source>
</evidence>
<keyword evidence="2" id="KW-0808">Transferase</keyword>
<dbReference type="InterPro" id="IPR044992">
    <property type="entry name" value="ChyE-like"/>
</dbReference>
<evidence type="ECO:0000259" key="1">
    <source>
        <dbReference type="Pfam" id="PF00117"/>
    </source>
</evidence>
<dbReference type="HOGENOM" id="CLU_054974_4_0_0"/>
<protein>
    <submittedName>
        <fullName evidence="2">Putative amino transferase</fullName>
    </submittedName>
</protein>
<dbReference type="InterPro" id="IPR029062">
    <property type="entry name" value="Class_I_gatase-like"/>
</dbReference>
<gene>
    <name evidence="2" type="ORF">DSM3645_22024</name>
</gene>
<dbReference type="Pfam" id="PF00117">
    <property type="entry name" value="GATase"/>
    <property type="match status" value="1"/>
</dbReference>
<comment type="caution">
    <text evidence="2">The sequence shown here is derived from an EMBL/GenBank/DDBJ whole genome shotgun (WGS) entry which is preliminary data.</text>
</comment>
<dbReference type="EMBL" id="AANZ01000012">
    <property type="protein sequence ID" value="EAQ79863.1"/>
    <property type="molecule type" value="Genomic_DNA"/>
</dbReference>
<dbReference type="InterPro" id="IPR017926">
    <property type="entry name" value="GATASE"/>
</dbReference>
<dbReference type="Proteomes" id="UP000004358">
    <property type="component" value="Unassembled WGS sequence"/>
</dbReference>
<dbReference type="GO" id="GO:0005829">
    <property type="term" value="C:cytosol"/>
    <property type="evidence" value="ECO:0007669"/>
    <property type="project" value="TreeGrafter"/>
</dbReference>
<dbReference type="RefSeq" id="WP_002652304.1">
    <property type="nucleotide sequence ID" value="NZ_CH672376.1"/>
</dbReference>
<dbReference type="CDD" id="cd01741">
    <property type="entry name" value="GATase1_1"/>
    <property type="match status" value="1"/>
</dbReference>
<dbReference type="PANTHER" id="PTHR42695">
    <property type="entry name" value="GLUTAMINE AMIDOTRANSFERASE YLR126C-RELATED"/>
    <property type="match status" value="1"/>
</dbReference>
<feature type="domain" description="Glutamine amidotransferase" evidence="1">
    <location>
        <begin position="61"/>
        <end position="193"/>
    </location>
</feature>
<accession>A3ZUF3</accession>
<dbReference type="PROSITE" id="PS51273">
    <property type="entry name" value="GATASE_TYPE_1"/>
    <property type="match status" value="1"/>
</dbReference>
<evidence type="ECO:0000313" key="2">
    <source>
        <dbReference type="EMBL" id="EAQ79863.1"/>
    </source>
</evidence>
<dbReference type="AlphaFoldDB" id="A3ZUF3"/>
<dbReference type="GO" id="GO:0016740">
    <property type="term" value="F:transferase activity"/>
    <property type="evidence" value="ECO:0007669"/>
    <property type="project" value="UniProtKB-KW"/>
</dbReference>
<dbReference type="OrthoDB" id="9813383at2"/>
<dbReference type="Gene3D" id="3.40.50.880">
    <property type="match status" value="1"/>
</dbReference>
<dbReference type="STRING" id="314230.DSM3645_22024"/>
<dbReference type="SUPFAM" id="SSF52317">
    <property type="entry name" value="Class I glutamine amidotransferase-like"/>
    <property type="match status" value="1"/>
</dbReference>
<sequence length="242" mass="26772">MTKRLNYLLVQIRNADDPMRSQEISCFANALACDAAQIEPFDLLAGSPSERHLAKINMVMIGGSGHYSVATDADWLQRAMAGLRRLVELEVPLFGSCWGFQALAKALGGQVTHDLEHAELGTHELFLTDAGRADPIFSALGARFPAYMGHEDRVIELPPGVQLLASSDLVPQQAFRVTGKPIYCTQFHPELTVETLLERVRAYPEYCEKIAGVPYEEFEATCVAAPESEGLLRAFRREYLGM</sequence>
<dbReference type="PANTHER" id="PTHR42695:SF5">
    <property type="entry name" value="GLUTAMINE AMIDOTRANSFERASE YLR126C-RELATED"/>
    <property type="match status" value="1"/>
</dbReference>
<dbReference type="eggNOG" id="COG0518">
    <property type="taxonomic scope" value="Bacteria"/>
</dbReference>
<reference evidence="2 3" key="1">
    <citation type="submission" date="2006-02" db="EMBL/GenBank/DDBJ databases">
        <authorList>
            <person name="Amann R."/>
            <person name="Ferriera S."/>
            <person name="Johnson J."/>
            <person name="Kravitz S."/>
            <person name="Halpern A."/>
            <person name="Remington K."/>
            <person name="Beeson K."/>
            <person name="Tran B."/>
            <person name="Rogers Y.-H."/>
            <person name="Friedman R."/>
            <person name="Venter J.C."/>
        </authorList>
    </citation>
    <scope>NUCLEOTIDE SEQUENCE [LARGE SCALE GENOMIC DNA]</scope>
    <source>
        <strain evidence="2 3">DSM 3645</strain>
    </source>
</reference>